<evidence type="ECO:0000313" key="1">
    <source>
        <dbReference type="EMBL" id="CAJ0595712.1"/>
    </source>
</evidence>
<gene>
    <name evidence="1" type="ORF">CYNAS_LOCUS7695</name>
</gene>
<sequence length="69" mass="7824">MQPVLAADCIKSVQAKCMTKFGPGSSLLESLDNGNEMVRMCPTRHLDWRQSFLLKTRSFQVHLERGLIC</sequence>
<keyword evidence="2" id="KW-1185">Reference proteome</keyword>
<dbReference type="EMBL" id="CATQJL010000112">
    <property type="protein sequence ID" value="CAJ0595712.1"/>
    <property type="molecule type" value="Genomic_DNA"/>
</dbReference>
<dbReference type="AlphaFoldDB" id="A0AA36GP35"/>
<evidence type="ECO:0000313" key="2">
    <source>
        <dbReference type="Proteomes" id="UP001176961"/>
    </source>
</evidence>
<dbReference type="Proteomes" id="UP001176961">
    <property type="component" value="Unassembled WGS sequence"/>
</dbReference>
<reference evidence="1" key="1">
    <citation type="submission" date="2023-07" db="EMBL/GenBank/DDBJ databases">
        <authorList>
            <consortium name="CYATHOMIX"/>
        </authorList>
    </citation>
    <scope>NUCLEOTIDE SEQUENCE</scope>
    <source>
        <strain evidence="1">N/A</strain>
    </source>
</reference>
<comment type="caution">
    <text evidence="1">The sequence shown here is derived from an EMBL/GenBank/DDBJ whole genome shotgun (WGS) entry which is preliminary data.</text>
</comment>
<proteinExistence type="predicted"/>
<protein>
    <submittedName>
        <fullName evidence="1">Uncharacterized protein</fullName>
    </submittedName>
</protein>
<name>A0AA36GP35_CYLNA</name>
<organism evidence="1 2">
    <name type="scientific">Cylicocyclus nassatus</name>
    <name type="common">Nematode worm</name>
    <dbReference type="NCBI Taxonomy" id="53992"/>
    <lineage>
        <taxon>Eukaryota</taxon>
        <taxon>Metazoa</taxon>
        <taxon>Ecdysozoa</taxon>
        <taxon>Nematoda</taxon>
        <taxon>Chromadorea</taxon>
        <taxon>Rhabditida</taxon>
        <taxon>Rhabditina</taxon>
        <taxon>Rhabditomorpha</taxon>
        <taxon>Strongyloidea</taxon>
        <taxon>Strongylidae</taxon>
        <taxon>Cylicocyclus</taxon>
    </lineage>
</organism>
<accession>A0AA36GP35</accession>